<proteinExistence type="inferred from homology"/>
<evidence type="ECO:0000256" key="11">
    <source>
        <dbReference type="ARBA" id="ARBA00084049"/>
    </source>
</evidence>
<comment type="pathway">
    <text evidence="5">Amino-sugar metabolism; 1,6-anhydro-N-acetylmuramate degradation.</text>
</comment>
<dbReference type="PANTHER" id="PTHR10088:SF4">
    <property type="entry name" value="GLUCOKINASE REGULATORY PROTEIN"/>
    <property type="match status" value="1"/>
</dbReference>
<evidence type="ECO:0000256" key="2">
    <source>
        <dbReference type="ARBA" id="ARBA00023239"/>
    </source>
</evidence>
<dbReference type="PROSITE" id="PS50012">
    <property type="entry name" value="RCC1_3"/>
    <property type="match status" value="1"/>
</dbReference>
<evidence type="ECO:0000256" key="10">
    <source>
        <dbReference type="ARBA" id="ARBA00077905"/>
    </source>
</evidence>
<dbReference type="InterPro" id="IPR000408">
    <property type="entry name" value="Reg_chr_condens"/>
</dbReference>
<evidence type="ECO:0000256" key="8">
    <source>
        <dbReference type="ARBA" id="ARBA00067056"/>
    </source>
</evidence>
<evidence type="ECO:0000256" key="1">
    <source>
        <dbReference type="ARBA" id="ARBA00011738"/>
    </source>
</evidence>
<dbReference type="PROSITE" id="PS01272">
    <property type="entry name" value="GCKR"/>
    <property type="match status" value="1"/>
</dbReference>
<dbReference type="FunFam" id="3.40.50.10490:FF:000014">
    <property type="entry name" value="N-acetylmuramic acid 6-phosphate etherase"/>
    <property type="match status" value="1"/>
</dbReference>
<dbReference type="AlphaFoldDB" id="A0A220MKF3"/>
<dbReference type="InterPro" id="IPR005486">
    <property type="entry name" value="Glucokinase_regulatory_CS"/>
</dbReference>
<dbReference type="Proteomes" id="UP000197781">
    <property type="component" value="Chromosome"/>
</dbReference>
<evidence type="ECO:0000313" key="14">
    <source>
        <dbReference type="EMBL" id="ASJ55491.1"/>
    </source>
</evidence>
<dbReference type="GO" id="GO:0016835">
    <property type="term" value="F:carbon-oxygen lyase activity"/>
    <property type="evidence" value="ECO:0007669"/>
    <property type="project" value="UniProtKB-UniRule"/>
</dbReference>
<dbReference type="NCBIfam" id="NF003915">
    <property type="entry name" value="PRK05441.1"/>
    <property type="match status" value="1"/>
</dbReference>
<dbReference type="GO" id="GO:0097367">
    <property type="term" value="F:carbohydrate derivative binding"/>
    <property type="evidence" value="ECO:0007669"/>
    <property type="project" value="InterPro"/>
</dbReference>
<feature type="domain" description="SIS" evidence="13">
    <location>
        <begin position="57"/>
        <end position="220"/>
    </location>
</feature>
<dbReference type="RefSeq" id="WP_088909157.1">
    <property type="nucleotide sequence ID" value="NZ_CP018145.1"/>
</dbReference>
<accession>A0A220MKF3</accession>
<dbReference type="UniPathway" id="UPA00342"/>
<dbReference type="InterPro" id="IPR046348">
    <property type="entry name" value="SIS_dom_sf"/>
</dbReference>
<evidence type="ECO:0000256" key="5">
    <source>
        <dbReference type="ARBA" id="ARBA00060595"/>
    </source>
</evidence>
<dbReference type="SUPFAM" id="SSF53697">
    <property type="entry name" value="SIS domain"/>
    <property type="match status" value="1"/>
</dbReference>
<dbReference type="GO" id="GO:0009254">
    <property type="term" value="P:peptidoglycan turnover"/>
    <property type="evidence" value="ECO:0007669"/>
    <property type="project" value="TreeGrafter"/>
</dbReference>
<protein>
    <recommendedName>
        <fullName evidence="9 12">N-acetylmuramic acid 6-phosphate etherase</fullName>
        <shortName evidence="12">MurNAc-6-P etherase</shortName>
        <ecNumber evidence="8 12">4.2.1.126</ecNumber>
    </recommendedName>
    <alternativeName>
        <fullName evidence="11 12">N-acetylmuramic acid 6-phosphate hydrolase</fullName>
    </alternativeName>
    <alternativeName>
        <fullName evidence="10 12">N-acetylmuramic acid 6-phosphate lyase</fullName>
    </alternativeName>
</protein>
<comment type="catalytic activity">
    <reaction evidence="4 12">
        <text>N-acetyl-D-muramate 6-phosphate + H2O = N-acetyl-D-glucosamine 6-phosphate + (R)-lactate</text>
        <dbReference type="Rhea" id="RHEA:26410"/>
        <dbReference type="ChEBI" id="CHEBI:15377"/>
        <dbReference type="ChEBI" id="CHEBI:16004"/>
        <dbReference type="ChEBI" id="CHEBI:57513"/>
        <dbReference type="ChEBI" id="CHEBI:58722"/>
        <dbReference type="EC" id="4.2.1.126"/>
    </reaction>
</comment>
<dbReference type="EMBL" id="CP018145">
    <property type="protein sequence ID" value="ASJ55491.1"/>
    <property type="molecule type" value="Genomic_DNA"/>
</dbReference>
<dbReference type="FunFam" id="1.10.8.1080:FF:000001">
    <property type="entry name" value="N-acetylmuramic acid 6-phosphate etherase"/>
    <property type="match status" value="1"/>
</dbReference>
<comment type="miscellaneous">
    <text evidence="12">A lyase-type mechanism (elimination/hydration) is suggested for the cleavage of the lactyl ether bond of MurNAc 6-phosphate, with the formation of an alpha,beta-unsaturated aldehyde intermediate with (E)-stereochemistry, followed by the syn addition of water to give product.</text>
</comment>
<dbReference type="EC" id="4.2.1.126" evidence="8 12"/>
<comment type="function">
    <text evidence="12">Specifically catalyzes the cleavage of the D-lactyl ether substituent of MurNAc 6-phosphate, producing GlcNAc 6-phosphate and D-lactate.</text>
</comment>
<dbReference type="Gene3D" id="3.40.50.10490">
    <property type="entry name" value="Glucose-6-phosphate isomerase like protein, domain 1"/>
    <property type="match status" value="1"/>
</dbReference>
<dbReference type="HAMAP" id="MF_00068">
    <property type="entry name" value="MurQ"/>
    <property type="match status" value="1"/>
</dbReference>
<dbReference type="NCBIfam" id="TIGR00274">
    <property type="entry name" value="N-acetylmuramic acid 6-phosphate etherase"/>
    <property type="match status" value="1"/>
</dbReference>
<dbReference type="GO" id="GO:0016803">
    <property type="term" value="F:ether hydrolase activity"/>
    <property type="evidence" value="ECO:0007669"/>
    <property type="project" value="TreeGrafter"/>
</dbReference>
<dbReference type="PROSITE" id="PS51464">
    <property type="entry name" value="SIS"/>
    <property type="match status" value="1"/>
</dbReference>
<dbReference type="Pfam" id="PF22645">
    <property type="entry name" value="GKRP_SIS_N"/>
    <property type="match status" value="1"/>
</dbReference>
<dbReference type="GO" id="GO:0097173">
    <property type="term" value="P:N-acetylmuramic acid catabolic process"/>
    <property type="evidence" value="ECO:0007669"/>
    <property type="project" value="UniProtKB-UniPathway"/>
</dbReference>
<dbReference type="CDD" id="cd05007">
    <property type="entry name" value="SIS_Etherase"/>
    <property type="match status" value="1"/>
</dbReference>
<comment type="pathway">
    <text evidence="12">Amino-sugar metabolism; N-acetylmuramate degradation.</text>
</comment>
<evidence type="ECO:0000256" key="7">
    <source>
        <dbReference type="ARBA" id="ARBA00061234"/>
    </source>
</evidence>
<dbReference type="InterPro" id="IPR001347">
    <property type="entry name" value="SIS_dom"/>
</dbReference>
<comment type="pathway">
    <text evidence="6">Cell wall biogenesis.</text>
</comment>
<evidence type="ECO:0000313" key="15">
    <source>
        <dbReference type="Proteomes" id="UP000197781"/>
    </source>
</evidence>
<sequence length="304" mass="32573">MKFHLRDLTTETRNRNTEELDKFSTMEIVQIMNEEDKTVAFAVEKELASIAAAVDLIAECLENGGRLFYFGAGTSGRLGLLDAAECPPTFGTDPSLVQGVIAGGEKAIVRAVEGAEDVEQNGREDVIAYGVKAGDAVVGIAASGRTPYVIGALAEARRQQAKIISLSCNQVAQISQGADVAINVVVGPEVVTGSTRLKAATAQKMVLNMITTGCMVRLGKVYKNLMVNVQVTNEKLKERAKQIVAEATNVSTDEADVLLHKADGDAKLAIVMQKTGLQAEDASRLLTQYKGNIRRILEGNHNQE</sequence>
<dbReference type="InterPro" id="IPR040190">
    <property type="entry name" value="MURQ/GCKR"/>
</dbReference>
<evidence type="ECO:0000256" key="6">
    <source>
        <dbReference type="ARBA" id="ARBA00060672"/>
    </source>
</evidence>
<dbReference type="PANTHER" id="PTHR10088">
    <property type="entry name" value="GLUCOKINASE REGULATORY PROTEIN"/>
    <property type="match status" value="1"/>
</dbReference>
<dbReference type="NCBIfam" id="NF009222">
    <property type="entry name" value="PRK12570.1"/>
    <property type="match status" value="1"/>
</dbReference>
<feature type="active site" evidence="12">
    <location>
        <position position="116"/>
    </location>
</feature>
<reference evidence="14 15" key="1">
    <citation type="submission" date="2016-11" db="EMBL/GenBank/DDBJ databases">
        <authorList>
            <person name="Jaros S."/>
            <person name="Januszkiewicz K."/>
            <person name="Wedrychowicz H."/>
        </authorList>
    </citation>
    <scope>NUCLEOTIDE SEQUENCE [LARGE SCALE GENOMIC DNA]</scope>
    <source>
        <strain evidence="14 15">NF2</strain>
    </source>
</reference>
<dbReference type="Gene3D" id="1.10.8.1080">
    <property type="match status" value="1"/>
</dbReference>
<organism evidence="14 15">
    <name type="scientific">Brevibacillus formosus</name>
    <dbReference type="NCBI Taxonomy" id="54913"/>
    <lineage>
        <taxon>Bacteria</taxon>
        <taxon>Bacillati</taxon>
        <taxon>Bacillota</taxon>
        <taxon>Bacilli</taxon>
        <taxon>Bacillales</taxon>
        <taxon>Paenibacillaceae</taxon>
        <taxon>Brevibacillus</taxon>
    </lineage>
</organism>
<feature type="active site" description="Proton donor" evidence="12">
    <location>
        <position position="85"/>
    </location>
</feature>
<comment type="similarity">
    <text evidence="7 12">Belongs to the GCKR-like family. MurNAc-6-P etherase subfamily.</text>
</comment>
<evidence type="ECO:0000256" key="4">
    <source>
        <dbReference type="ARBA" id="ARBA00051747"/>
    </source>
</evidence>
<comment type="subunit">
    <text evidence="1 12">Homodimer.</text>
</comment>
<keyword evidence="3 12" id="KW-0119">Carbohydrate metabolism</keyword>
<evidence type="ECO:0000256" key="12">
    <source>
        <dbReference type="HAMAP-Rule" id="MF_00068"/>
    </source>
</evidence>
<evidence type="ECO:0000259" key="13">
    <source>
        <dbReference type="PROSITE" id="PS51464"/>
    </source>
</evidence>
<keyword evidence="2 12" id="KW-0456">Lyase</keyword>
<evidence type="ECO:0000256" key="3">
    <source>
        <dbReference type="ARBA" id="ARBA00023277"/>
    </source>
</evidence>
<name>A0A220MKF3_9BACL</name>
<evidence type="ECO:0000256" key="9">
    <source>
        <dbReference type="ARBA" id="ARBA00070061"/>
    </source>
</evidence>
<dbReference type="GO" id="GO:0046348">
    <property type="term" value="P:amino sugar catabolic process"/>
    <property type="evidence" value="ECO:0007669"/>
    <property type="project" value="InterPro"/>
</dbReference>
<dbReference type="InterPro" id="IPR005488">
    <property type="entry name" value="Etherase_MurQ"/>
</dbReference>
<dbReference type="KEGG" id="bfm:BP422_19220"/>
<gene>
    <name evidence="12" type="primary">murQ</name>
    <name evidence="14" type="ORF">BP422_19220</name>
</gene>